<comment type="caution">
    <text evidence="1">The sequence shown here is derived from an EMBL/GenBank/DDBJ whole genome shotgun (WGS) entry which is preliminary data.</text>
</comment>
<sequence length="59" mass="6710">MAKKGSEVFYDAFKIIIILLIPEQNEGFSSPKNSFRVIAIFPSCKNYIPIKFNILKLSS</sequence>
<evidence type="ECO:0000313" key="1">
    <source>
        <dbReference type="EMBL" id="KFF09721.1"/>
    </source>
</evidence>
<keyword evidence="4" id="KW-1185">Reference proteome</keyword>
<reference evidence="1 3" key="1">
    <citation type="submission" date="2014-07" db="EMBL/GenBank/DDBJ databases">
        <title>Genome of Flavobacterium hydatis DSM 2063.</title>
        <authorList>
            <person name="Pipes S.E."/>
            <person name="Stropko S.J."/>
            <person name="Newman J.D."/>
        </authorList>
    </citation>
    <scope>NUCLEOTIDE SEQUENCE [LARGE SCALE GENOMIC DNA]</scope>
    <source>
        <strain evidence="1 3">DSM 2063</strain>
    </source>
</reference>
<dbReference type="Proteomes" id="UP000198424">
    <property type="component" value="Unassembled WGS sequence"/>
</dbReference>
<dbReference type="Proteomes" id="UP000028712">
    <property type="component" value="Unassembled WGS sequence"/>
</dbReference>
<evidence type="ECO:0000313" key="2">
    <source>
        <dbReference type="EMBL" id="OXA91416.1"/>
    </source>
</evidence>
<evidence type="ECO:0000313" key="3">
    <source>
        <dbReference type="Proteomes" id="UP000028712"/>
    </source>
</evidence>
<name>A0A085ZZ57_FLAHY</name>
<gene>
    <name evidence="2" type="ORF">B0A62_17210</name>
    <name evidence="1" type="ORF">IW20_22830</name>
</gene>
<accession>A0A085ZZ57</accession>
<organism evidence="1 3">
    <name type="scientific">Flavobacterium hydatis</name>
    <name type="common">Cytophaga aquatilis</name>
    <dbReference type="NCBI Taxonomy" id="991"/>
    <lineage>
        <taxon>Bacteria</taxon>
        <taxon>Pseudomonadati</taxon>
        <taxon>Bacteroidota</taxon>
        <taxon>Flavobacteriia</taxon>
        <taxon>Flavobacteriales</taxon>
        <taxon>Flavobacteriaceae</taxon>
        <taxon>Flavobacterium</taxon>
    </lineage>
</organism>
<dbReference type="EMBL" id="JPRM01000047">
    <property type="protein sequence ID" value="KFF09721.1"/>
    <property type="molecule type" value="Genomic_DNA"/>
</dbReference>
<proteinExistence type="predicted"/>
<dbReference type="EMBL" id="MUGY01000025">
    <property type="protein sequence ID" value="OXA91416.1"/>
    <property type="molecule type" value="Genomic_DNA"/>
</dbReference>
<reference evidence="2 4" key="2">
    <citation type="submission" date="2016-11" db="EMBL/GenBank/DDBJ databases">
        <title>Whole genomes of Flavobacteriaceae.</title>
        <authorList>
            <person name="Stine C."/>
            <person name="Li C."/>
            <person name="Tadesse D."/>
        </authorList>
    </citation>
    <scope>NUCLEOTIDE SEQUENCE [LARGE SCALE GENOMIC DNA]</scope>
    <source>
        <strain evidence="2 4">ATCC 29551</strain>
    </source>
</reference>
<dbReference type="AlphaFoldDB" id="A0A085ZZ57"/>
<protein>
    <submittedName>
        <fullName evidence="1">Uncharacterized protein</fullName>
    </submittedName>
</protein>
<dbReference type="STRING" id="991.IW20_22830"/>
<evidence type="ECO:0000313" key="4">
    <source>
        <dbReference type="Proteomes" id="UP000198424"/>
    </source>
</evidence>